<protein>
    <submittedName>
        <fullName evidence="3">Uncharacterized protein</fullName>
    </submittedName>
</protein>
<evidence type="ECO:0000313" key="4">
    <source>
        <dbReference type="Proteomes" id="UP001151582"/>
    </source>
</evidence>
<proteinExistence type="predicted"/>
<gene>
    <name evidence="3" type="ORF">H4R34_006159</name>
</gene>
<dbReference type="Proteomes" id="UP001151582">
    <property type="component" value="Unassembled WGS sequence"/>
</dbReference>
<keyword evidence="4" id="KW-1185">Reference proteome</keyword>
<feature type="signal peptide" evidence="2">
    <location>
        <begin position="1"/>
        <end position="23"/>
    </location>
</feature>
<accession>A0A9W8AVK4</accession>
<dbReference type="EMBL" id="JANBQB010001934">
    <property type="protein sequence ID" value="KAJ1969477.1"/>
    <property type="molecule type" value="Genomic_DNA"/>
</dbReference>
<evidence type="ECO:0000256" key="1">
    <source>
        <dbReference type="SAM" id="MobiDB-lite"/>
    </source>
</evidence>
<evidence type="ECO:0000313" key="3">
    <source>
        <dbReference type="EMBL" id="KAJ1969477.1"/>
    </source>
</evidence>
<reference evidence="3" key="1">
    <citation type="submission" date="2022-07" db="EMBL/GenBank/DDBJ databases">
        <title>Phylogenomic reconstructions and comparative analyses of Kickxellomycotina fungi.</title>
        <authorList>
            <person name="Reynolds N.K."/>
            <person name="Stajich J.E."/>
            <person name="Barry K."/>
            <person name="Grigoriev I.V."/>
            <person name="Crous P."/>
            <person name="Smith M.E."/>
        </authorList>
    </citation>
    <scope>NUCLEOTIDE SEQUENCE</scope>
    <source>
        <strain evidence="3">RSA 567</strain>
    </source>
</reference>
<keyword evidence="2" id="KW-0732">Signal</keyword>
<evidence type="ECO:0000256" key="2">
    <source>
        <dbReference type="SAM" id="SignalP"/>
    </source>
</evidence>
<feature type="compositionally biased region" description="Acidic residues" evidence="1">
    <location>
        <begin position="98"/>
        <end position="108"/>
    </location>
</feature>
<name>A0A9W8AVK4_9FUNG</name>
<organism evidence="3 4">
    <name type="scientific">Dimargaris verticillata</name>
    <dbReference type="NCBI Taxonomy" id="2761393"/>
    <lineage>
        <taxon>Eukaryota</taxon>
        <taxon>Fungi</taxon>
        <taxon>Fungi incertae sedis</taxon>
        <taxon>Zoopagomycota</taxon>
        <taxon>Kickxellomycotina</taxon>
        <taxon>Dimargaritomycetes</taxon>
        <taxon>Dimargaritales</taxon>
        <taxon>Dimargaritaceae</taxon>
        <taxon>Dimargaris</taxon>
    </lineage>
</organism>
<feature type="chain" id="PRO_5040985720" evidence="2">
    <location>
        <begin position="24"/>
        <end position="197"/>
    </location>
</feature>
<sequence>MHLFTVGLLSIVLSATPIALASATPALAYTPVTDQDPRLPTADQRRNASQYALDSGRLGISGVSSLHILEEDDVVESSPLGDGPTLGYEGNHGAGELSIDDEGSSSDDEGGRGAILATLPPLEPIVPLSLAPVVPRQPSLYSPAHRKLMESGISHKMYGLFKKLHDQSVPRQYNDILEWYMQQHAGKIFQLIADDMG</sequence>
<dbReference type="AlphaFoldDB" id="A0A9W8AVK4"/>
<feature type="region of interest" description="Disordered" evidence="1">
    <location>
        <begin position="74"/>
        <end position="114"/>
    </location>
</feature>
<comment type="caution">
    <text evidence="3">The sequence shown here is derived from an EMBL/GenBank/DDBJ whole genome shotgun (WGS) entry which is preliminary data.</text>
</comment>
<feature type="non-terminal residue" evidence="3">
    <location>
        <position position="197"/>
    </location>
</feature>